<dbReference type="KEGG" id="spar:SPRG_04444"/>
<accession>A0A067CJ32</accession>
<evidence type="ECO:0000313" key="2">
    <source>
        <dbReference type="EMBL" id="KDO30543.1"/>
    </source>
</evidence>
<feature type="compositionally biased region" description="Basic residues" evidence="1">
    <location>
        <begin position="16"/>
        <end position="26"/>
    </location>
</feature>
<dbReference type="OrthoDB" id="168506at2759"/>
<dbReference type="VEuPathDB" id="FungiDB:SPRG_04444"/>
<dbReference type="GeneID" id="24126887"/>
<proteinExistence type="predicted"/>
<reference evidence="2 3" key="1">
    <citation type="journal article" date="2013" name="PLoS Genet.">
        <title>Distinctive expansion of potential virulence genes in the genome of the oomycete fish pathogen Saprolegnia parasitica.</title>
        <authorList>
            <person name="Jiang R.H."/>
            <person name="de Bruijn I."/>
            <person name="Haas B.J."/>
            <person name="Belmonte R."/>
            <person name="Lobach L."/>
            <person name="Christie J."/>
            <person name="van den Ackerveken G."/>
            <person name="Bottin A."/>
            <person name="Bulone V."/>
            <person name="Diaz-Moreno S.M."/>
            <person name="Dumas B."/>
            <person name="Fan L."/>
            <person name="Gaulin E."/>
            <person name="Govers F."/>
            <person name="Grenville-Briggs L.J."/>
            <person name="Horner N.R."/>
            <person name="Levin J.Z."/>
            <person name="Mammella M."/>
            <person name="Meijer H.J."/>
            <person name="Morris P."/>
            <person name="Nusbaum C."/>
            <person name="Oome S."/>
            <person name="Phillips A.J."/>
            <person name="van Rooyen D."/>
            <person name="Rzeszutek E."/>
            <person name="Saraiva M."/>
            <person name="Secombes C.J."/>
            <person name="Seidl M.F."/>
            <person name="Snel B."/>
            <person name="Stassen J.H."/>
            <person name="Sykes S."/>
            <person name="Tripathy S."/>
            <person name="van den Berg H."/>
            <person name="Vega-Arreguin J.C."/>
            <person name="Wawra S."/>
            <person name="Young S.K."/>
            <person name="Zeng Q."/>
            <person name="Dieguez-Uribeondo J."/>
            <person name="Russ C."/>
            <person name="Tyler B.M."/>
            <person name="van West P."/>
        </authorList>
    </citation>
    <scope>NUCLEOTIDE SEQUENCE [LARGE SCALE GENOMIC DNA]</scope>
    <source>
        <strain evidence="2 3">CBS 223.65</strain>
    </source>
</reference>
<sequence>MGSRRNEPAGVASHTNGHRSSLRRSRMHDSIEKPPLFFAWQTPAPSRAPPTTPAADVKGPRLAAASLPTTAAPPSTSCQPVVSSPRSVPQATLVMPSPQPMLQPAVVLSTQSMVPTYMQPPAQIMYPCMYYPMATPVQQACAYQFPPVAPLPVAPPREKPREKVVYPPGMPPWSAVSSPPELLLPGKSTSEASEYWTWLHWYASWQLYYEQGREPSSSQRQSRRLAKLMASLLEKEASAHRASRRSSRDPAASTRSRHVSKAKSCHGVAPPADVWWLDVSGSRKTRHRTKHTTTRSPEAPTPAADTSDAVLTLEELAI</sequence>
<dbReference type="AlphaFoldDB" id="A0A067CJ32"/>
<keyword evidence="3" id="KW-1185">Reference proteome</keyword>
<protein>
    <submittedName>
        <fullName evidence="2">Uncharacterized protein</fullName>
    </submittedName>
</protein>
<feature type="region of interest" description="Disordered" evidence="1">
    <location>
        <begin position="283"/>
        <end position="308"/>
    </location>
</feature>
<dbReference type="EMBL" id="KK583201">
    <property type="protein sequence ID" value="KDO30543.1"/>
    <property type="molecule type" value="Genomic_DNA"/>
</dbReference>
<feature type="region of interest" description="Disordered" evidence="1">
    <location>
        <begin position="236"/>
        <end position="266"/>
    </location>
</feature>
<gene>
    <name evidence="2" type="ORF">SPRG_04444</name>
</gene>
<dbReference type="RefSeq" id="XP_012198758.1">
    <property type="nucleotide sequence ID" value="XM_012343368.1"/>
</dbReference>
<dbReference type="Proteomes" id="UP000030745">
    <property type="component" value="Unassembled WGS sequence"/>
</dbReference>
<feature type="region of interest" description="Disordered" evidence="1">
    <location>
        <begin position="1"/>
        <end position="57"/>
    </location>
</feature>
<evidence type="ECO:0000256" key="1">
    <source>
        <dbReference type="SAM" id="MobiDB-lite"/>
    </source>
</evidence>
<evidence type="ECO:0000313" key="3">
    <source>
        <dbReference type="Proteomes" id="UP000030745"/>
    </source>
</evidence>
<organism evidence="2 3">
    <name type="scientific">Saprolegnia parasitica (strain CBS 223.65)</name>
    <dbReference type="NCBI Taxonomy" id="695850"/>
    <lineage>
        <taxon>Eukaryota</taxon>
        <taxon>Sar</taxon>
        <taxon>Stramenopiles</taxon>
        <taxon>Oomycota</taxon>
        <taxon>Saprolegniomycetes</taxon>
        <taxon>Saprolegniales</taxon>
        <taxon>Saprolegniaceae</taxon>
        <taxon>Saprolegnia</taxon>
    </lineage>
</organism>
<feature type="compositionally biased region" description="Basic residues" evidence="1">
    <location>
        <begin position="255"/>
        <end position="264"/>
    </location>
</feature>
<feature type="compositionally biased region" description="Basic residues" evidence="1">
    <location>
        <begin position="283"/>
        <end position="293"/>
    </location>
</feature>
<name>A0A067CJ32_SAPPC</name>